<dbReference type="EMBL" id="BPWL01000005">
    <property type="protein sequence ID" value="GJJ10691.1"/>
    <property type="molecule type" value="Genomic_DNA"/>
</dbReference>
<sequence>MGDQVQSTQVKRFTVDREMLESSVQAASRALESTRNVTGHHLEHDNKPGYFEGVGQSVVQRLSLFTNLVQKIADAHPYSKTAWMIISSVVTVITDTQKVDQDILDLFDTLDSTYKFIEEATDIKNHSSYEHILSGLAKQTVECAYFIRDYAKKRNFWVRVGTNVIGEPIKLRVQSYQDAFANLLKEFKTRSALHTEIAVGRLLELNQSMRETQDLDYLPYAAGAGLHTGKQCLPGTRIEVLEEINDWINDADEGCPRLFWLAGPAGAGKSAIAHSIALRFKSIHRLGSFFCFDRNYPSERRREKIFSTIARDLADLDPQIKRELAKAIKNEASLRTTTDLQLQWEKFIFEPLRVVSEVGTGPIVIVIDALDESGDPISRRELLKILEKETLSLPVNIRFLVTSRPEKDILLTFNKLKSNVRTKMMNTIPEAETKRDILTYFKTNLADEGSFFRDAQLKQLVELSQGLFQWAYLASEFLIGLGNGAGSTAAERYDDLINTQRIQSINDPLDAMYTQILSSIFDSINPRAMARFRSVIGSIVVAAEPLSLESLVGLRGDVVLLSERETDIKVVIQYLGSLLSGIDNPSSPIRPLHLSFREYLLDHNRSHEFSVDPFQCHQDIAFGCLRTMMEGLKFNICNISSSYTRNVDNDDLPKRISSSISSTLSYSTRFWALHVSSTAFNLLLAGKVEEFLFHGFLLWLEVLSLLKAVNTAATRWMSGLISWCSEKETHKDLYNFAVDGKRFIQLFGAAISEAAPHVYLSALPFCPQDSIIYRTFINRFPKTLQIASEPLQGWPLFQRRIDGITSIKCSCFSHGEQYLAVGLDEGIIKVLDSQTLELLWTTKTCTNTLILDMQFSRGDKSLIVATDQNIQSYDILTGCMTKIDVNYIFRMPVLSHDAEFVALVYRSEPIRIINLETGEEVINISLAPERAFCYGFSNTNNPSFVVYLGRNAGVQIWDLERGSVHHVSFRPPLPDSYHELDPDLFQYYYPAPQLSPNGRQIIINDLNCLYVWDFRDNSLISLEGYGRVFSNTITPEGDCVIINTYVELILHHNINGNELRCENTGTDVGYKFSKDGKWLAISTNERLDILELDGWETRSAHLHSTPTSLDYPPVAVSSDGKYFLIGCVGGYYEICDVNSGKPIRKLCFDSEPARHLSFNWLMSSTFSPKSRYLGYVLGENLVEIYDIEFDTVKSFRPHDGEGGVRSLAFSQDEEYIAILDLPRGTIETWNIDLSMLVDAFPIPKPISIPDKFAQSRPRKFKASPTFQYFAYVSDYNISLFSRTRLISLGFLACEPTFQHHLEDFLLSLDEKHMLLSCNTKIYHINLTTEEYRVVTLQGFSLTSRSNRHRHIYFTRHSEARLIDMIEVSFHEDSHATLKNKAQVEWGIWDCLSGHFLYSVSPPEYPDLPWGNNLLDPSPVNEYFIVFATAYLGIMVPNPQKDEWICFSSDKRHSLQNLPRGSSARLRSDGWVVTQDDELLFWVPHHYYKILHPPMVKYILRSKCTELDLSSLPHGKLWTSCILDSGSNQYPSYSEGLHLQSLPPKKKPQYHYPFGIIEASTVGTFMSRKAKVLINPCITIKPVRFFYVILALFALYESLYLVNQKFK</sequence>
<dbReference type="CDD" id="cd02019">
    <property type="entry name" value="NK"/>
    <property type="match status" value="1"/>
</dbReference>
<organism evidence="4 5">
    <name type="scientific">Clathrus columnatus</name>
    <dbReference type="NCBI Taxonomy" id="1419009"/>
    <lineage>
        <taxon>Eukaryota</taxon>
        <taxon>Fungi</taxon>
        <taxon>Dikarya</taxon>
        <taxon>Basidiomycota</taxon>
        <taxon>Agaricomycotina</taxon>
        <taxon>Agaricomycetes</taxon>
        <taxon>Phallomycetidae</taxon>
        <taxon>Phallales</taxon>
        <taxon>Clathraceae</taxon>
        <taxon>Clathrus</taxon>
    </lineage>
</organism>
<feature type="domain" description="NACHT" evidence="3">
    <location>
        <begin position="257"/>
        <end position="405"/>
    </location>
</feature>
<dbReference type="Proteomes" id="UP001050691">
    <property type="component" value="Unassembled WGS sequence"/>
</dbReference>
<proteinExistence type="predicted"/>
<keyword evidence="2" id="KW-0812">Transmembrane</keyword>
<evidence type="ECO:0000256" key="1">
    <source>
        <dbReference type="ARBA" id="ARBA00022737"/>
    </source>
</evidence>
<keyword evidence="2" id="KW-0472">Membrane</keyword>
<feature type="transmembrane region" description="Helical" evidence="2">
    <location>
        <begin position="1584"/>
        <end position="1601"/>
    </location>
</feature>
<evidence type="ECO:0000313" key="5">
    <source>
        <dbReference type="Proteomes" id="UP001050691"/>
    </source>
</evidence>
<dbReference type="InterPro" id="IPR056884">
    <property type="entry name" value="NPHP3-like_N"/>
</dbReference>
<dbReference type="PANTHER" id="PTHR10039">
    <property type="entry name" value="AMELOGENIN"/>
    <property type="match status" value="1"/>
</dbReference>
<accession>A0AAV5ACE8</accession>
<dbReference type="Pfam" id="PF24883">
    <property type="entry name" value="NPHP3_N"/>
    <property type="match status" value="1"/>
</dbReference>
<keyword evidence="5" id="KW-1185">Reference proteome</keyword>
<dbReference type="SUPFAM" id="SSF52540">
    <property type="entry name" value="P-loop containing nucleoside triphosphate hydrolases"/>
    <property type="match status" value="1"/>
</dbReference>
<evidence type="ECO:0000259" key="3">
    <source>
        <dbReference type="PROSITE" id="PS50837"/>
    </source>
</evidence>
<keyword evidence="1" id="KW-0677">Repeat</keyword>
<dbReference type="InterPro" id="IPR015943">
    <property type="entry name" value="WD40/YVTN_repeat-like_dom_sf"/>
</dbReference>
<keyword evidence="2" id="KW-1133">Transmembrane helix</keyword>
<dbReference type="PANTHER" id="PTHR10039:SF17">
    <property type="entry name" value="FUNGAL STAND N-TERMINAL GOODBYE DOMAIN-CONTAINING PROTEIN-RELATED"/>
    <property type="match status" value="1"/>
</dbReference>
<dbReference type="InterPro" id="IPR007111">
    <property type="entry name" value="NACHT_NTPase"/>
</dbReference>
<protein>
    <recommendedName>
        <fullName evidence="3">NACHT domain-containing protein</fullName>
    </recommendedName>
</protein>
<comment type="caution">
    <text evidence="4">The sequence shown here is derived from an EMBL/GenBank/DDBJ whole genome shotgun (WGS) entry which is preliminary data.</text>
</comment>
<dbReference type="Gene3D" id="2.130.10.10">
    <property type="entry name" value="YVTN repeat-like/Quinoprotein amine dehydrogenase"/>
    <property type="match status" value="3"/>
</dbReference>
<dbReference type="PROSITE" id="PS50837">
    <property type="entry name" value="NACHT"/>
    <property type="match status" value="1"/>
</dbReference>
<name>A0AAV5ACE8_9AGAM</name>
<gene>
    <name evidence="4" type="ORF">Clacol_004918</name>
</gene>
<evidence type="ECO:0000313" key="4">
    <source>
        <dbReference type="EMBL" id="GJJ10691.1"/>
    </source>
</evidence>
<reference evidence="4" key="1">
    <citation type="submission" date="2021-10" db="EMBL/GenBank/DDBJ databases">
        <title>De novo Genome Assembly of Clathrus columnatus (Basidiomycota, Fungi) Using Illumina and Nanopore Sequence Data.</title>
        <authorList>
            <person name="Ogiso-Tanaka E."/>
            <person name="Itagaki H."/>
            <person name="Hosoya T."/>
            <person name="Hosaka K."/>
        </authorList>
    </citation>
    <scope>NUCLEOTIDE SEQUENCE</scope>
    <source>
        <strain evidence="4">MO-923</strain>
    </source>
</reference>
<dbReference type="SUPFAM" id="SSF82171">
    <property type="entry name" value="DPP6 N-terminal domain-like"/>
    <property type="match status" value="2"/>
</dbReference>
<dbReference type="InterPro" id="IPR027417">
    <property type="entry name" value="P-loop_NTPase"/>
</dbReference>
<evidence type="ECO:0000256" key="2">
    <source>
        <dbReference type="SAM" id="Phobius"/>
    </source>
</evidence>
<dbReference type="Gene3D" id="3.40.50.300">
    <property type="entry name" value="P-loop containing nucleotide triphosphate hydrolases"/>
    <property type="match status" value="1"/>
</dbReference>